<feature type="non-terminal residue" evidence="1">
    <location>
        <position position="1"/>
    </location>
</feature>
<comment type="caution">
    <text evidence="1">The sequence shown here is derived from an EMBL/GenBank/DDBJ whole genome shotgun (WGS) entry which is preliminary data.</text>
</comment>
<evidence type="ECO:0000313" key="2">
    <source>
        <dbReference type="Proteomes" id="UP000007129"/>
    </source>
</evidence>
<dbReference type="InParanoid" id="K2RG77"/>
<accession>K2RG77</accession>
<reference evidence="1 2" key="1">
    <citation type="journal article" date="2012" name="BMC Genomics">
        <title>Tools to kill: Genome of one of the most destructive plant pathogenic fungi Macrophomina phaseolina.</title>
        <authorList>
            <person name="Islam M.S."/>
            <person name="Haque M.S."/>
            <person name="Islam M.M."/>
            <person name="Emdad E.M."/>
            <person name="Halim A."/>
            <person name="Hossen Q.M.M."/>
            <person name="Hossain M.Z."/>
            <person name="Ahmed B."/>
            <person name="Rahim S."/>
            <person name="Rahman M.S."/>
            <person name="Alam M.M."/>
            <person name="Hou S."/>
            <person name="Wan X."/>
            <person name="Saito J.A."/>
            <person name="Alam M."/>
        </authorList>
    </citation>
    <scope>NUCLEOTIDE SEQUENCE [LARGE SCALE GENOMIC DNA]</scope>
    <source>
        <strain evidence="1 2">MS6</strain>
    </source>
</reference>
<dbReference type="HOGENOM" id="CLU_3439870_0_0_1"/>
<evidence type="ECO:0000313" key="1">
    <source>
        <dbReference type="EMBL" id="EKG13598.1"/>
    </source>
</evidence>
<proteinExistence type="predicted"/>
<dbReference type="Proteomes" id="UP000007129">
    <property type="component" value="Unassembled WGS sequence"/>
</dbReference>
<gene>
    <name evidence="1" type="ORF">MPH_09248</name>
</gene>
<dbReference type="EMBL" id="AHHD01000394">
    <property type="protein sequence ID" value="EKG13598.1"/>
    <property type="molecule type" value="Genomic_DNA"/>
</dbReference>
<sequence>RILRLISI</sequence>
<organism evidence="1 2">
    <name type="scientific">Macrophomina phaseolina (strain MS6)</name>
    <name type="common">Charcoal rot fungus</name>
    <dbReference type="NCBI Taxonomy" id="1126212"/>
    <lineage>
        <taxon>Eukaryota</taxon>
        <taxon>Fungi</taxon>
        <taxon>Dikarya</taxon>
        <taxon>Ascomycota</taxon>
        <taxon>Pezizomycotina</taxon>
        <taxon>Dothideomycetes</taxon>
        <taxon>Dothideomycetes incertae sedis</taxon>
        <taxon>Botryosphaeriales</taxon>
        <taxon>Botryosphaeriaceae</taxon>
        <taxon>Macrophomina</taxon>
    </lineage>
</organism>
<name>K2RG77_MACPH</name>
<protein>
    <submittedName>
        <fullName evidence="1">Uncharacterized protein</fullName>
    </submittedName>
</protein>
<dbReference type="VEuPathDB" id="FungiDB:MPH_09248"/>